<dbReference type="EMBL" id="JAMKFB020000008">
    <property type="protein sequence ID" value="KAL0185612.1"/>
    <property type="molecule type" value="Genomic_DNA"/>
</dbReference>
<reference evidence="1 2" key="1">
    <citation type="submission" date="2024-05" db="EMBL/GenBank/DDBJ databases">
        <title>Genome sequencing and assembly of Indian major carp, Cirrhinus mrigala (Hamilton, 1822).</title>
        <authorList>
            <person name="Mohindra V."/>
            <person name="Chowdhury L.M."/>
            <person name="Lal K."/>
            <person name="Jena J.K."/>
        </authorList>
    </citation>
    <scope>NUCLEOTIDE SEQUENCE [LARGE SCALE GENOMIC DNA]</scope>
    <source>
        <strain evidence="1">CM1030</strain>
        <tissue evidence="1">Blood</tissue>
    </source>
</reference>
<evidence type="ECO:0000313" key="1">
    <source>
        <dbReference type="EMBL" id="KAL0185612.1"/>
    </source>
</evidence>
<evidence type="ECO:0000313" key="2">
    <source>
        <dbReference type="Proteomes" id="UP001529510"/>
    </source>
</evidence>
<dbReference type="AlphaFoldDB" id="A0ABD0QHG4"/>
<dbReference type="Proteomes" id="UP001529510">
    <property type="component" value="Unassembled WGS sequence"/>
</dbReference>
<gene>
    <name evidence="1" type="ORF">M9458_017282</name>
</gene>
<proteinExistence type="predicted"/>
<feature type="non-terminal residue" evidence="1">
    <location>
        <position position="1"/>
    </location>
</feature>
<organism evidence="1 2">
    <name type="scientific">Cirrhinus mrigala</name>
    <name type="common">Mrigala</name>
    <dbReference type="NCBI Taxonomy" id="683832"/>
    <lineage>
        <taxon>Eukaryota</taxon>
        <taxon>Metazoa</taxon>
        <taxon>Chordata</taxon>
        <taxon>Craniata</taxon>
        <taxon>Vertebrata</taxon>
        <taxon>Euteleostomi</taxon>
        <taxon>Actinopterygii</taxon>
        <taxon>Neopterygii</taxon>
        <taxon>Teleostei</taxon>
        <taxon>Ostariophysi</taxon>
        <taxon>Cypriniformes</taxon>
        <taxon>Cyprinidae</taxon>
        <taxon>Labeoninae</taxon>
        <taxon>Labeonini</taxon>
        <taxon>Cirrhinus</taxon>
    </lineage>
</organism>
<feature type="non-terminal residue" evidence="1">
    <location>
        <position position="75"/>
    </location>
</feature>
<comment type="caution">
    <text evidence="1">The sequence shown here is derived from an EMBL/GenBank/DDBJ whole genome shotgun (WGS) entry which is preliminary data.</text>
</comment>
<name>A0ABD0QHG4_CIRMR</name>
<keyword evidence="2" id="KW-1185">Reference proteome</keyword>
<sequence length="75" mass="8088">DGKIVGKSIRDRVALIKWRRERTVPRAPQGGSAPALVSGTVPILCKPPCLVEPEEPEMDQHALVCPLSARTTSTT</sequence>
<accession>A0ABD0QHG4</accession>
<protein>
    <submittedName>
        <fullName evidence="1">Uncharacterized protein</fullName>
    </submittedName>
</protein>